<evidence type="ECO:0000256" key="5">
    <source>
        <dbReference type="SAM" id="Phobius"/>
    </source>
</evidence>
<feature type="transmembrane region" description="Helical" evidence="5">
    <location>
        <begin position="286"/>
        <end position="306"/>
    </location>
</feature>
<dbReference type="GO" id="GO:0005886">
    <property type="term" value="C:plasma membrane"/>
    <property type="evidence" value="ECO:0007669"/>
    <property type="project" value="TreeGrafter"/>
</dbReference>
<dbReference type="Pfam" id="PF00939">
    <property type="entry name" value="Na_sulph_symp"/>
    <property type="match status" value="1"/>
</dbReference>
<feature type="transmembrane region" description="Helical" evidence="5">
    <location>
        <begin position="12"/>
        <end position="34"/>
    </location>
</feature>
<comment type="subcellular location">
    <subcellularLocation>
        <location evidence="1">Membrane</location>
        <topology evidence="1">Multi-pass membrane protein</topology>
    </subcellularLocation>
</comment>
<feature type="transmembrane region" description="Helical" evidence="5">
    <location>
        <begin position="122"/>
        <end position="141"/>
    </location>
</feature>
<dbReference type="RefSeq" id="WP_246902480.1">
    <property type="nucleotide sequence ID" value="NZ_JALJRB010000001.1"/>
</dbReference>
<feature type="transmembrane region" description="Helical" evidence="5">
    <location>
        <begin position="318"/>
        <end position="343"/>
    </location>
</feature>
<feature type="transmembrane region" description="Helical" evidence="5">
    <location>
        <begin position="171"/>
        <end position="190"/>
    </location>
</feature>
<organism evidence="6 7">
    <name type="scientific">Desulfatitalea alkaliphila</name>
    <dbReference type="NCBI Taxonomy" id="2929485"/>
    <lineage>
        <taxon>Bacteria</taxon>
        <taxon>Pseudomonadati</taxon>
        <taxon>Thermodesulfobacteriota</taxon>
        <taxon>Desulfobacteria</taxon>
        <taxon>Desulfobacterales</taxon>
        <taxon>Desulfosarcinaceae</taxon>
        <taxon>Desulfatitalea</taxon>
    </lineage>
</organism>
<keyword evidence="7" id="KW-1185">Reference proteome</keyword>
<reference evidence="6" key="1">
    <citation type="submission" date="2022-04" db="EMBL/GenBank/DDBJ databases">
        <title>Desulfatitalea alkaliphila sp. nov., a novel anaerobic sulfate-reducing bacterium isolated from terrestrial mud volcano, Taman Peninsula, Russia.</title>
        <authorList>
            <person name="Khomyakova M.A."/>
            <person name="Merkel A.Y."/>
            <person name="Slobodkin A.I."/>
        </authorList>
    </citation>
    <scope>NUCLEOTIDE SEQUENCE</scope>
    <source>
        <strain evidence="6">M08but</strain>
    </source>
</reference>
<sequence length="463" mass="50611">MRNSAVSTRKTIMWAVTLFLPLLIMTIPLTGSFTQEMKCFFAVTLFVIFLWAFELMPFVIPAILLPVLYLVTGIATPAAAFAPWGHYIPWMLLAGMILTHIFDDAGLLRRISYWAILKTGGSFSGLLYGLMISGIIIALILPDIASRAVLFVAISFGICKALKLPPLSKRASAVMLAGIMSALTPSYIYYTSAAQTLIAWEAAKAAGFSISWLQYLLYNGFPTLVWCFVTILMIQLMFGGAQKENYKVYFEEEYRKMGGLNAKEKKLAVLSLALSLFVILESYHGIAVGWGFVAAVFICYLPGINLGTEHSYKDANYALVIFVASCMAIGAVSNQLGAGIFIAEILQPYISGGLVHTVAASWLMAVILNFVMTPLAAVACLSGPLAGIVSANPEAAIVPVMYAWNQGLEQIILPYEYALILLAFGYGYISLKHFIGYFSVRMVANIVFILVFCIPFWLLVGAV</sequence>
<dbReference type="AlphaFoldDB" id="A0AA41UH67"/>
<feature type="transmembrane region" description="Helical" evidence="5">
    <location>
        <begin position="40"/>
        <end position="72"/>
    </location>
</feature>
<feature type="transmembrane region" description="Helical" evidence="5">
    <location>
        <begin position="443"/>
        <end position="460"/>
    </location>
</feature>
<keyword evidence="3 5" id="KW-1133">Transmembrane helix</keyword>
<protein>
    <submittedName>
        <fullName evidence="6">Anion permease</fullName>
    </submittedName>
</protein>
<dbReference type="EMBL" id="JALJRB010000001">
    <property type="protein sequence ID" value="MCJ8499290.1"/>
    <property type="molecule type" value="Genomic_DNA"/>
</dbReference>
<dbReference type="GO" id="GO:1905039">
    <property type="term" value="P:carboxylic acid transmembrane transport"/>
    <property type="evidence" value="ECO:0007669"/>
    <property type="project" value="UniProtKB-ARBA"/>
</dbReference>
<dbReference type="PANTHER" id="PTHR10283:SF82">
    <property type="entry name" value="SOLUTE CARRIER FAMILY 13 MEMBER 2"/>
    <property type="match status" value="1"/>
</dbReference>
<dbReference type="Proteomes" id="UP001165427">
    <property type="component" value="Unassembled WGS sequence"/>
</dbReference>
<evidence type="ECO:0000256" key="2">
    <source>
        <dbReference type="ARBA" id="ARBA00022692"/>
    </source>
</evidence>
<dbReference type="PANTHER" id="PTHR10283">
    <property type="entry name" value="SOLUTE CARRIER FAMILY 13 MEMBER"/>
    <property type="match status" value="1"/>
</dbReference>
<dbReference type="GO" id="GO:0008514">
    <property type="term" value="F:organic anion transmembrane transporter activity"/>
    <property type="evidence" value="ECO:0007669"/>
    <property type="project" value="UniProtKB-ARBA"/>
</dbReference>
<evidence type="ECO:0000256" key="3">
    <source>
        <dbReference type="ARBA" id="ARBA00022989"/>
    </source>
</evidence>
<evidence type="ECO:0000313" key="7">
    <source>
        <dbReference type="Proteomes" id="UP001165427"/>
    </source>
</evidence>
<feature type="transmembrane region" description="Helical" evidence="5">
    <location>
        <begin position="148"/>
        <end position="165"/>
    </location>
</feature>
<gene>
    <name evidence="6" type="ORF">MRX98_01775</name>
</gene>
<evidence type="ECO:0000313" key="6">
    <source>
        <dbReference type="EMBL" id="MCJ8499290.1"/>
    </source>
</evidence>
<feature type="transmembrane region" description="Helical" evidence="5">
    <location>
        <begin position="223"/>
        <end position="241"/>
    </location>
</feature>
<evidence type="ECO:0000256" key="1">
    <source>
        <dbReference type="ARBA" id="ARBA00004141"/>
    </source>
</evidence>
<feature type="transmembrane region" description="Helical" evidence="5">
    <location>
        <begin position="84"/>
        <end position="102"/>
    </location>
</feature>
<feature type="transmembrane region" description="Helical" evidence="5">
    <location>
        <begin position="412"/>
        <end position="431"/>
    </location>
</feature>
<accession>A0AA41UH67</accession>
<keyword evidence="4 5" id="KW-0472">Membrane</keyword>
<feature type="transmembrane region" description="Helical" evidence="5">
    <location>
        <begin position="375"/>
        <end position="392"/>
    </location>
</feature>
<dbReference type="InterPro" id="IPR001898">
    <property type="entry name" value="SLC13A/DASS"/>
</dbReference>
<comment type="caution">
    <text evidence="6">The sequence shown here is derived from an EMBL/GenBank/DDBJ whole genome shotgun (WGS) entry which is preliminary data.</text>
</comment>
<proteinExistence type="predicted"/>
<evidence type="ECO:0000256" key="4">
    <source>
        <dbReference type="ARBA" id="ARBA00023136"/>
    </source>
</evidence>
<name>A0AA41UH67_9BACT</name>
<keyword evidence="2 5" id="KW-0812">Transmembrane</keyword>